<dbReference type="Pfam" id="PF12714">
    <property type="entry name" value="TILa"/>
    <property type="match status" value="1"/>
</dbReference>
<dbReference type="PROSITE" id="PS51257">
    <property type="entry name" value="PROKAR_LIPOPROTEIN"/>
    <property type="match status" value="1"/>
</dbReference>
<feature type="domain" description="VWFD" evidence="3">
    <location>
        <begin position="59"/>
        <end position="230"/>
    </location>
</feature>
<evidence type="ECO:0000259" key="3">
    <source>
        <dbReference type="PROSITE" id="PS51233"/>
    </source>
</evidence>
<keyword evidence="5" id="KW-1185">Reference proteome</keyword>
<dbReference type="InterPro" id="IPR050780">
    <property type="entry name" value="Mucin_vWF_Thrombospondin_sf"/>
</dbReference>
<dbReference type="EMBL" id="JBBHLL010000766">
    <property type="protein sequence ID" value="KAK7797843.1"/>
    <property type="molecule type" value="Genomic_DNA"/>
</dbReference>
<organism evidence="4 5">
    <name type="scientific">Myodes glareolus</name>
    <name type="common">Bank vole</name>
    <name type="synonym">Clethrionomys glareolus</name>
    <dbReference type="NCBI Taxonomy" id="447135"/>
    <lineage>
        <taxon>Eukaryota</taxon>
        <taxon>Metazoa</taxon>
        <taxon>Chordata</taxon>
        <taxon>Craniata</taxon>
        <taxon>Vertebrata</taxon>
        <taxon>Euteleostomi</taxon>
        <taxon>Mammalia</taxon>
        <taxon>Eutheria</taxon>
        <taxon>Euarchontoglires</taxon>
        <taxon>Glires</taxon>
        <taxon>Rodentia</taxon>
        <taxon>Myomorpha</taxon>
        <taxon>Muroidea</taxon>
        <taxon>Cricetidae</taxon>
        <taxon>Arvicolinae</taxon>
        <taxon>Myodes</taxon>
    </lineage>
</organism>
<dbReference type="SMART" id="SM00216">
    <property type="entry name" value="VWD"/>
    <property type="match status" value="1"/>
</dbReference>
<evidence type="ECO:0000313" key="4">
    <source>
        <dbReference type="EMBL" id="KAK7797843.1"/>
    </source>
</evidence>
<dbReference type="Proteomes" id="UP001488838">
    <property type="component" value="Unassembled WGS sequence"/>
</dbReference>
<comment type="caution">
    <text evidence="4">The sequence shown here is derived from an EMBL/GenBank/DDBJ whole genome shotgun (WGS) entry which is preliminary data.</text>
</comment>
<accession>A0AAW0H8X7</accession>
<keyword evidence="2" id="KW-0325">Glycoprotein</keyword>
<proteinExistence type="predicted"/>
<dbReference type="PROSITE" id="PS51233">
    <property type="entry name" value="VWFD"/>
    <property type="match status" value="1"/>
</dbReference>
<dbReference type="PANTHER" id="PTHR11339:SF402">
    <property type="entry name" value="VWFD DOMAIN-CONTAINING PROTEIN"/>
    <property type="match status" value="1"/>
</dbReference>
<evidence type="ECO:0000256" key="1">
    <source>
        <dbReference type="ARBA" id="ARBA00023157"/>
    </source>
</evidence>
<protein>
    <recommendedName>
        <fullName evidence="3">VWFD domain-containing protein</fullName>
    </recommendedName>
</protein>
<name>A0AAW0H8X7_MYOGA</name>
<keyword evidence="1" id="KW-1015">Disulfide bond</keyword>
<evidence type="ECO:0000256" key="2">
    <source>
        <dbReference type="ARBA" id="ARBA00023180"/>
    </source>
</evidence>
<evidence type="ECO:0000313" key="5">
    <source>
        <dbReference type="Proteomes" id="UP001488838"/>
    </source>
</evidence>
<dbReference type="PANTHER" id="PTHR11339">
    <property type="entry name" value="EXTRACELLULAR MATRIX GLYCOPROTEIN RELATED"/>
    <property type="match status" value="1"/>
</dbReference>
<dbReference type="AlphaFoldDB" id="A0AAW0H8X7"/>
<dbReference type="InterPro" id="IPR025615">
    <property type="entry name" value="TILa_dom"/>
</dbReference>
<sequence length="287" mass="30455">MHTIRPLCAQVNSSLLTSDCSELCCCSASTGLSCHPTACPSGQVCKLQEGVRSCQPAHGLCSITVGANLTTFDGAYNAISSPGVYELSSLCPGIQKPVPWYRVVADVQSCDGNDKIVDKVHIFFEDGLVTVTRSNGVWVNGLRADLPANVLTSVSVKRLPDGSMLVQQEGGVQVQLGIDGHLDVIVGDDHEAILCGACGNFDGDKTNDKFGSEGNTSMEKWEAQDFSPCFLPTVGDMDDDGVYDGCLLGENGGSCGGKAGKSRWQKLGSTGEMGSHRDRGLEEWWVK</sequence>
<gene>
    <name evidence="4" type="ORF">U0070_009087</name>
</gene>
<dbReference type="Pfam" id="PF00094">
    <property type="entry name" value="VWD"/>
    <property type="match status" value="1"/>
</dbReference>
<reference evidence="4 5" key="1">
    <citation type="journal article" date="2023" name="bioRxiv">
        <title>Conserved and derived expression patterns and positive selection on dental genes reveal complex evolutionary context of ever-growing rodent molars.</title>
        <authorList>
            <person name="Calamari Z.T."/>
            <person name="Song A."/>
            <person name="Cohen E."/>
            <person name="Akter M."/>
            <person name="Roy R.D."/>
            <person name="Hallikas O."/>
            <person name="Christensen M.M."/>
            <person name="Li P."/>
            <person name="Marangoni P."/>
            <person name="Jernvall J."/>
            <person name="Klein O.D."/>
        </authorList>
    </citation>
    <scope>NUCLEOTIDE SEQUENCE [LARGE SCALE GENOMIC DNA]</scope>
    <source>
        <strain evidence="4">V071</strain>
    </source>
</reference>
<dbReference type="InterPro" id="IPR001846">
    <property type="entry name" value="VWF_type-D"/>
</dbReference>